<name>A0ACC6U5Q4_9BURK</name>
<reference evidence="1" key="1">
    <citation type="submission" date="2024-07" db="EMBL/GenBank/DDBJ databases">
        <title>A survey of Mimosa microsymbionts across Brazilian biomes reveals a high diversity of Paraburkholderia nodulating endemic species, but also that Cupriavidus is common as a symbiont of widespread species.</title>
        <authorList>
            <person name="Rouws L."/>
            <person name="Barauna A."/>
            <person name="Beukes C."/>
            <person name="Rouws J.R.C."/>
            <person name="De Faria S.M."/>
            <person name="Gross E."/>
            <person name="Bueno Dos Reis Junior F."/>
            <person name="Simon M.F."/>
            <person name="Maluk M."/>
            <person name="Odee D.W."/>
            <person name="Kenicer G."/>
            <person name="Young J.P.W."/>
            <person name="Reis V.M."/>
            <person name="Zilli J."/>
            <person name="James E.K."/>
        </authorList>
    </citation>
    <scope>NUCLEOTIDE SEQUENCE</scope>
    <source>
        <strain evidence="1">EG181B</strain>
    </source>
</reference>
<evidence type="ECO:0000313" key="2">
    <source>
        <dbReference type="Proteomes" id="UP001558850"/>
    </source>
</evidence>
<protein>
    <submittedName>
        <fullName evidence="1">Uncharacterized protein</fullName>
    </submittedName>
</protein>
<accession>A0ACC6U5Q4</accession>
<proteinExistence type="predicted"/>
<organism evidence="1 2">
    <name type="scientific">Paraburkholderia phymatum</name>
    <dbReference type="NCBI Taxonomy" id="148447"/>
    <lineage>
        <taxon>Bacteria</taxon>
        <taxon>Pseudomonadati</taxon>
        <taxon>Pseudomonadota</taxon>
        <taxon>Betaproteobacteria</taxon>
        <taxon>Burkholderiales</taxon>
        <taxon>Burkholderiaceae</taxon>
        <taxon>Paraburkholderia</taxon>
    </lineage>
</organism>
<sequence length="59" mass="6486">MRSFASPCAGIRAARRIADAGGTLKQQQKPSQTKSRRQTPIPLPLSDKNLQIRAQQEPS</sequence>
<dbReference type="Proteomes" id="UP001558850">
    <property type="component" value="Unassembled WGS sequence"/>
</dbReference>
<comment type="caution">
    <text evidence="1">The sequence shown here is derived from an EMBL/GenBank/DDBJ whole genome shotgun (WGS) entry which is preliminary data.</text>
</comment>
<gene>
    <name evidence="1" type="ORF">AB4Y32_24840</name>
</gene>
<evidence type="ECO:0000313" key="1">
    <source>
        <dbReference type="EMBL" id="MEX3934980.1"/>
    </source>
</evidence>
<dbReference type="EMBL" id="JBFRCH010000017">
    <property type="protein sequence ID" value="MEX3934980.1"/>
    <property type="molecule type" value="Genomic_DNA"/>
</dbReference>
<keyword evidence="2" id="KW-1185">Reference proteome</keyword>